<sequence length="91" mass="10224">MQSCKLMDIKSMKRKGRGTCDSSVAFCGSKPMIAVKWFNRTVTLISNCSGVKSTITVRRWDKKTKDHILVEWPAVVGDHNKSMGGMDFLNK</sequence>
<evidence type="ECO:0008006" key="3">
    <source>
        <dbReference type="Google" id="ProtNLM"/>
    </source>
</evidence>
<protein>
    <recommendedName>
        <fullName evidence="3">PiggyBac transposable element-derived protein domain-containing protein</fullName>
    </recommendedName>
</protein>
<keyword evidence="2" id="KW-1185">Reference proteome</keyword>
<reference evidence="1" key="2">
    <citation type="submission" date="2020-05" db="UniProtKB">
        <authorList>
            <consortium name="EnsemblMetazoa"/>
        </authorList>
    </citation>
    <scope>IDENTIFICATION</scope>
    <source>
        <strain evidence="1">wikel</strain>
    </source>
</reference>
<dbReference type="HOGENOM" id="CLU_2433150_0_0_1"/>
<dbReference type="VEuPathDB" id="VectorBase:ISCI001968"/>
<evidence type="ECO:0000313" key="2">
    <source>
        <dbReference type="Proteomes" id="UP000001555"/>
    </source>
</evidence>
<dbReference type="Proteomes" id="UP000001555">
    <property type="component" value="Unassembled WGS sequence"/>
</dbReference>
<dbReference type="VEuPathDB" id="VectorBase:ISCW001968"/>
<evidence type="ECO:0000313" key="1">
    <source>
        <dbReference type="EnsemblMetazoa" id="ISCW001968-PA"/>
    </source>
</evidence>
<name>A0A1S4KN58_IXOSC</name>
<accession>A0A1S4KN58</accession>
<reference evidence="2" key="1">
    <citation type="submission" date="2008-03" db="EMBL/GenBank/DDBJ databases">
        <title>Annotation of Ixodes scapularis.</title>
        <authorList>
            <consortium name="Ixodes scapularis Genome Project Consortium"/>
            <person name="Caler E."/>
            <person name="Hannick L.I."/>
            <person name="Bidwell S."/>
            <person name="Joardar V."/>
            <person name="Thiagarajan M."/>
            <person name="Amedeo P."/>
            <person name="Galinsky K.J."/>
            <person name="Schobel S."/>
            <person name="Inman J."/>
            <person name="Hostetler J."/>
            <person name="Miller J."/>
            <person name="Hammond M."/>
            <person name="Megy K."/>
            <person name="Lawson D."/>
            <person name="Kodira C."/>
            <person name="Sutton G."/>
            <person name="Meyer J."/>
            <person name="Hill C.A."/>
            <person name="Birren B."/>
            <person name="Nene V."/>
            <person name="Collins F."/>
            <person name="Alarcon-Chaidez F."/>
            <person name="Wikel S."/>
            <person name="Strausberg R."/>
        </authorList>
    </citation>
    <scope>NUCLEOTIDE SEQUENCE [LARGE SCALE GENOMIC DNA]</scope>
    <source>
        <strain evidence="2">Wikel</strain>
    </source>
</reference>
<organism evidence="1 2">
    <name type="scientific">Ixodes scapularis</name>
    <name type="common">Black-legged tick</name>
    <name type="synonym">Deer tick</name>
    <dbReference type="NCBI Taxonomy" id="6945"/>
    <lineage>
        <taxon>Eukaryota</taxon>
        <taxon>Metazoa</taxon>
        <taxon>Ecdysozoa</taxon>
        <taxon>Arthropoda</taxon>
        <taxon>Chelicerata</taxon>
        <taxon>Arachnida</taxon>
        <taxon>Acari</taxon>
        <taxon>Parasitiformes</taxon>
        <taxon>Ixodida</taxon>
        <taxon>Ixodoidea</taxon>
        <taxon>Ixodidae</taxon>
        <taxon>Ixodinae</taxon>
        <taxon>Ixodes</taxon>
    </lineage>
</organism>
<dbReference type="EMBL" id="ABJB011043217">
    <property type="status" value="NOT_ANNOTATED_CDS"/>
    <property type="molecule type" value="Genomic_DNA"/>
</dbReference>
<dbReference type="PANTHER" id="PTHR47272:SF1">
    <property type="entry name" value="PIGGYBAC TRANSPOSABLE ELEMENT-DERIVED PROTEIN 3-LIKE"/>
    <property type="match status" value="1"/>
</dbReference>
<dbReference type="PANTHER" id="PTHR47272">
    <property type="entry name" value="DDE_TNP_1_7 DOMAIN-CONTAINING PROTEIN"/>
    <property type="match status" value="1"/>
</dbReference>
<dbReference type="EnsemblMetazoa" id="ISCW001968-RA">
    <property type="protein sequence ID" value="ISCW001968-PA"/>
    <property type="gene ID" value="ISCW001968"/>
</dbReference>
<proteinExistence type="predicted"/>
<dbReference type="PaxDb" id="6945-B7P9W8"/>